<evidence type="ECO:0000313" key="1">
    <source>
        <dbReference type="EMBL" id="VDM69589.1"/>
    </source>
</evidence>
<proteinExistence type="predicted"/>
<sequence>MYQGLMITIIYCFTNKEVNMVLKTFYDRYRLQHTSQHELRRGSRSIASHYQARNGQMTGVLSYQFAEIHTEGVVISKPCKF</sequence>
<dbReference type="AlphaFoldDB" id="A0A3P7IRC4"/>
<organism evidence="1 2">
    <name type="scientific">Strongylus vulgaris</name>
    <name type="common">Blood worm</name>
    <dbReference type="NCBI Taxonomy" id="40348"/>
    <lineage>
        <taxon>Eukaryota</taxon>
        <taxon>Metazoa</taxon>
        <taxon>Ecdysozoa</taxon>
        <taxon>Nematoda</taxon>
        <taxon>Chromadorea</taxon>
        <taxon>Rhabditida</taxon>
        <taxon>Rhabditina</taxon>
        <taxon>Rhabditomorpha</taxon>
        <taxon>Strongyloidea</taxon>
        <taxon>Strongylidae</taxon>
        <taxon>Strongylus</taxon>
    </lineage>
</organism>
<dbReference type="PROSITE" id="PS00650">
    <property type="entry name" value="G_PROTEIN_RECEP_F2_2"/>
    <property type="match status" value="1"/>
</dbReference>
<dbReference type="EMBL" id="UYYB01012788">
    <property type="protein sequence ID" value="VDM69589.1"/>
    <property type="molecule type" value="Genomic_DNA"/>
</dbReference>
<dbReference type="GO" id="GO:0004930">
    <property type="term" value="F:G protein-coupled receptor activity"/>
    <property type="evidence" value="ECO:0007669"/>
    <property type="project" value="InterPro"/>
</dbReference>
<evidence type="ECO:0008006" key="3">
    <source>
        <dbReference type="Google" id="ProtNLM"/>
    </source>
</evidence>
<protein>
    <recommendedName>
        <fullName evidence="3">G-protein coupled receptors family 2 profile 2 domain-containing protein</fullName>
    </recommendedName>
</protein>
<reference evidence="1 2" key="1">
    <citation type="submission" date="2018-11" db="EMBL/GenBank/DDBJ databases">
        <authorList>
            <consortium name="Pathogen Informatics"/>
        </authorList>
    </citation>
    <scope>NUCLEOTIDE SEQUENCE [LARGE SCALE GENOMIC DNA]</scope>
</reference>
<gene>
    <name evidence="1" type="ORF">SVUK_LOCUS4587</name>
</gene>
<dbReference type="OrthoDB" id="5967113at2759"/>
<accession>A0A3P7IRC4</accession>
<dbReference type="Proteomes" id="UP000270094">
    <property type="component" value="Unassembled WGS sequence"/>
</dbReference>
<evidence type="ECO:0000313" key="2">
    <source>
        <dbReference type="Proteomes" id="UP000270094"/>
    </source>
</evidence>
<dbReference type="Gene3D" id="1.20.1070.10">
    <property type="entry name" value="Rhodopsin 7-helix transmembrane proteins"/>
    <property type="match status" value="1"/>
</dbReference>
<dbReference type="InterPro" id="IPR017983">
    <property type="entry name" value="GPCR_2_secretin-like_CS"/>
</dbReference>
<name>A0A3P7IRC4_STRVU</name>
<keyword evidence="2" id="KW-1185">Reference proteome</keyword>